<keyword evidence="3" id="KW-1185">Reference proteome</keyword>
<dbReference type="HOGENOM" id="CLU_091419_0_0_1"/>
<evidence type="ECO:0000313" key="3">
    <source>
        <dbReference type="Proteomes" id="UP000027265"/>
    </source>
</evidence>
<evidence type="ECO:0000256" key="1">
    <source>
        <dbReference type="SAM" id="MobiDB-lite"/>
    </source>
</evidence>
<dbReference type="STRING" id="933084.A0A067Q0E7"/>
<sequence length="236" mass="26225">MPESQNSLGLDFKDLKIQDSVNHVPEGEMSPQAAPTNQATNEQEPENPPQESPLKPDADLAKGEPKEKKKPYVNPDRVKTGGAQRDKLSEEELAERMNRIREQNEKIKQRRIDVQADEEAFKKTQEAERAKLAQSRKVQEHINRTREQNAQRKMDKIQSREWDSGKKTNEWKHAKPAGEESSTQSPTRANRGTPRGGGRGGGSTRGPKSPTRQAIETSGDHAATLDPVTTPPPAAS</sequence>
<name>A0A067Q0E7_9AGAM</name>
<evidence type="ECO:0000313" key="2">
    <source>
        <dbReference type="EMBL" id="KDQ60553.1"/>
    </source>
</evidence>
<feature type="region of interest" description="Disordered" evidence="1">
    <location>
        <begin position="1"/>
        <end position="236"/>
    </location>
</feature>
<dbReference type="AlphaFoldDB" id="A0A067Q0E7"/>
<proteinExistence type="predicted"/>
<feature type="compositionally biased region" description="Basic and acidic residues" evidence="1">
    <location>
        <begin position="76"/>
        <end position="178"/>
    </location>
</feature>
<gene>
    <name evidence="2" type="ORF">JAAARDRAFT_552661</name>
</gene>
<accession>A0A067Q0E7</accession>
<organism evidence="2 3">
    <name type="scientific">Jaapia argillacea MUCL 33604</name>
    <dbReference type="NCBI Taxonomy" id="933084"/>
    <lineage>
        <taxon>Eukaryota</taxon>
        <taxon>Fungi</taxon>
        <taxon>Dikarya</taxon>
        <taxon>Basidiomycota</taxon>
        <taxon>Agaricomycotina</taxon>
        <taxon>Agaricomycetes</taxon>
        <taxon>Agaricomycetidae</taxon>
        <taxon>Jaapiales</taxon>
        <taxon>Jaapiaceae</taxon>
        <taxon>Jaapia</taxon>
    </lineage>
</organism>
<dbReference type="OrthoDB" id="2402960at2759"/>
<dbReference type="Proteomes" id="UP000027265">
    <property type="component" value="Unassembled WGS sequence"/>
</dbReference>
<feature type="compositionally biased region" description="Basic and acidic residues" evidence="1">
    <location>
        <begin position="54"/>
        <end position="67"/>
    </location>
</feature>
<reference evidence="3" key="1">
    <citation type="journal article" date="2014" name="Proc. Natl. Acad. Sci. U.S.A.">
        <title>Extensive sampling of basidiomycete genomes demonstrates inadequacy of the white-rot/brown-rot paradigm for wood decay fungi.</title>
        <authorList>
            <person name="Riley R."/>
            <person name="Salamov A.A."/>
            <person name="Brown D.W."/>
            <person name="Nagy L.G."/>
            <person name="Floudas D."/>
            <person name="Held B.W."/>
            <person name="Levasseur A."/>
            <person name="Lombard V."/>
            <person name="Morin E."/>
            <person name="Otillar R."/>
            <person name="Lindquist E.A."/>
            <person name="Sun H."/>
            <person name="LaButti K.M."/>
            <person name="Schmutz J."/>
            <person name="Jabbour D."/>
            <person name="Luo H."/>
            <person name="Baker S.E."/>
            <person name="Pisabarro A.G."/>
            <person name="Walton J.D."/>
            <person name="Blanchette R.A."/>
            <person name="Henrissat B."/>
            <person name="Martin F."/>
            <person name="Cullen D."/>
            <person name="Hibbett D.S."/>
            <person name="Grigoriev I.V."/>
        </authorList>
    </citation>
    <scope>NUCLEOTIDE SEQUENCE [LARGE SCALE GENOMIC DNA]</scope>
    <source>
        <strain evidence="3">MUCL 33604</strain>
    </source>
</reference>
<feature type="compositionally biased region" description="Gly residues" evidence="1">
    <location>
        <begin position="194"/>
        <end position="204"/>
    </location>
</feature>
<protein>
    <submittedName>
        <fullName evidence="2">Uncharacterized protein</fullName>
    </submittedName>
</protein>
<dbReference type="InParanoid" id="A0A067Q0E7"/>
<dbReference type="EMBL" id="KL197713">
    <property type="protein sequence ID" value="KDQ60553.1"/>
    <property type="molecule type" value="Genomic_DNA"/>
</dbReference>